<keyword evidence="1" id="KW-0812">Transmembrane</keyword>
<dbReference type="RefSeq" id="WP_261495054.1">
    <property type="nucleotide sequence ID" value="NZ_JAOCQF010000001.1"/>
</dbReference>
<organism evidence="2 3">
    <name type="scientific">Albidovulum sediminis</name>
    <dbReference type="NCBI Taxonomy" id="3066345"/>
    <lineage>
        <taxon>Bacteria</taxon>
        <taxon>Pseudomonadati</taxon>
        <taxon>Pseudomonadota</taxon>
        <taxon>Alphaproteobacteria</taxon>
        <taxon>Rhodobacterales</taxon>
        <taxon>Paracoccaceae</taxon>
        <taxon>Albidovulum</taxon>
    </lineage>
</organism>
<sequence length="340" mass="35771">MTALTEYQRLESTGLWRAAPDGQRREVVVVFGDATLVISDSRSMAALAHWSLPAVVRLNPGKRPALYAPGPEAGEELEIEDETMIAAIGKLRRLIEARRPHPGRLRQWLLGAGVALLFGIVVFWLPGALIAHTAAILPDARRDDIGARVLADLTRLTGAPCTTPEGDAALARLAARVLGTGRGSLLVLPTGMDAPRALPGGRIAIPRVQAESGAPPEVLAGHILTARLRAERADPTRRLLDWAGLGAALGLLTTGDLPEDAVHGYAETFLTEPLDPVPSDPLIAAFGAAKVPSTPFAYALDPTGEATLDLIESDPFRSGPPAAPVLEDGDWVALQGICAG</sequence>
<keyword evidence="1" id="KW-0472">Membrane</keyword>
<comment type="caution">
    <text evidence="2">The sequence shown here is derived from an EMBL/GenBank/DDBJ whole genome shotgun (WGS) entry which is preliminary data.</text>
</comment>
<dbReference type="Proteomes" id="UP001205601">
    <property type="component" value="Unassembled WGS sequence"/>
</dbReference>
<keyword evidence="3" id="KW-1185">Reference proteome</keyword>
<reference evidence="3" key="1">
    <citation type="submission" date="2023-07" db="EMBL/GenBank/DDBJ databases">
        <title>Defluviimonas sediminis sp. nov., isolated from mangrove sediment.</title>
        <authorList>
            <person name="Liu L."/>
            <person name="Li J."/>
            <person name="Huang Y."/>
            <person name="Pan J."/>
            <person name="Li M."/>
        </authorList>
    </citation>
    <scope>NUCLEOTIDE SEQUENCE [LARGE SCALE GENOMIC DNA]</scope>
    <source>
        <strain evidence="3">FT324</strain>
    </source>
</reference>
<evidence type="ECO:0000256" key="1">
    <source>
        <dbReference type="SAM" id="Phobius"/>
    </source>
</evidence>
<name>A0ABT2NL39_9RHOB</name>
<dbReference type="EMBL" id="JAOCQF010000001">
    <property type="protein sequence ID" value="MCT8329637.1"/>
    <property type="molecule type" value="Genomic_DNA"/>
</dbReference>
<evidence type="ECO:0000313" key="3">
    <source>
        <dbReference type="Proteomes" id="UP001205601"/>
    </source>
</evidence>
<feature type="transmembrane region" description="Helical" evidence="1">
    <location>
        <begin position="108"/>
        <end position="131"/>
    </location>
</feature>
<accession>A0ABT2NL39</accession>
<protein>
    <recommendedName>
        <fullName evidence="4">Type VII secretion protein EccB</fullName>
    </recommendedName>
</protein>
<evidence type="ECO:0008006" key="4">
    <source>
        <dbReference type="Google" id="ProtNLM"/>
    </source>
</evidence>
<proteinExistence type="predicted"/>
<evidence type="ECO:0000313" key="2">
    <source>
        <dbReference type="EMBL" id="MCT8329637.1"/>
    </source>
</evidence>
<keyword evidence="1" id="KW-1133">Transmembrane helix</keyword>
<gene>
    <name evidence="2" type="ORF">N5I32_08950</name>
</gene>